<evidence type="ECO:0000259" key="15">
    <source>
        <dbReference type="PROSITE" id="PS50110"/>
    </source>
</evidence>
<keyword evidence="10" id="KW-0067">ATP-binding</keyword>
<dbReference type="Proteomes" id="UP000035579">
    <property type="component" value="Chromosome"/>
</dbReference>
<dbReference type="SMART" id="SM00091">
    <property type="entry name" value="PAS"/>
    <property type="match status" value="1"/>
</dbReference>
<dbReference type="Gene3D" id="3.30.450.40">
    <property type="match status" value="1"/>
</dbReference>
<dbReference type="Proteomes" id="UP000256345">
    <property type="component" value="Unassembled WGS sequence"/>
</dbReference>
<keyword evidence="6 13" id="KW-0597">Phosphoprotein</keyword>
<evidence type="ECO:0000256" key="2">
    <source>
        <dbReference type="ARBA" id="ARBA00004236"/>
    </source>
</evidence>
<evidence type="ECO:0000256" key="4">
    <source>
        <dbReference type="ARBA" id="ARBA00012438"/>
    </source>
</evidence>
<dbReference type="SMART" id="SM00065">
    <property type="entry name" value="GAF"/>
    <property type="match status" value="1"/>
</dbReference>
<dbReference type="CDD" id="cd00156">
    <property type="entry name" value="REC"/>
    <property type="match status" value="1"/>
</dbReference>
<keyword evidence="11" id="KW-0902">Two-component regulatory system</keyword>
<dbReference type="RefSeq" id="WP_047860674.1">
    <property type="nucleotide sequence ID" value="NZ_CP011509.1"/>
</dbReference>
<feature type="domain" description="Response regulatory" evidence="15">
    <location>
        <begin position="645"/>
        <end position="760"/>
    </location>
</feature>
<dbReference type="InterPro" id="IPR003594">
    <property type="entry name" value="HATPase_dom"/>
</dbReference>
<evidence type="ECO:0000313" key="20">
    <source>
        <dbReference type="Proteomes" id="UP000256345"/>
    </source>
</evidence>
<reference evidence="18 20" key="2">
    <citation type="submission" date="2018-08" db="EMBL/GenBank/DDBJ databases">
        <title>Genomic Encyclopedia of Archaeal and Bacterial Type Strains, Phase II (KMG-II): from individual species to whole genera.</title>
        <authorList>
            <person name="Goeker M."/>
        </authorList>
    </citation>
    <scope>NUCLEOTIDE SEQUENCE [LARGE SCALE GENOMIC DNA]</scope>
    <source>
        <strain evidence="18 20">DSM 2261</strain>
    </source>
</reference>
<evidence type="ECO:0000256" key="10">
    <source>
        <dbReference type="ARBA" id="ARBA00022840"/>
    </source>
</evidence>
<dbReference type="Pfam" id="PF00512">
    <property type="entry name" value="HisKA"/>
    <property type="match status" value="1"/>
</dbReference>
<dbReference type="InterPro" id="IPR004358">
    <property type="entry name" value="Sig_transdc_His_kin-like_C"/>
</dbReference>
<dbReference type="InterPro" id="IPR036890">
    <property type="entry name" value="HATPase_C_sf"/>
</dbReference>
<evidence type="ECO:0000256" key="1">
    <source>
        <dbReference type="ARBA" id="ARBA00000085"/>
    </source>
</evidence>
<keyword evidence="20" id="KW-1185">Reference proteome</keyword>
<dbReference type="PROSITE" id="PS50113">
    <property type="entry name" value="PAC"/>
    <property type="match status" value="1"/>
</dbReference>
<dbReference type="PANTHER" id="PTHR43047">
    <property type="entry name" value="TWO-COMPONENT HISTIDINE PROTEIN KINASE"/>
    <property type="match status" value="1"/>
</dbReference>
<dbReference type="PANTHER" id="PTHR43047:SF72">
    <property type="entry name" value="OSMOSENSING HISTIDINE PROTEIN KINASE SLN1"/>
    <property type="match status" value="1"/>
</dbReference>
<dbReference type="KEGG" id="age:AA314_09351"/>
<evidence type="ECO:0000256" key="13">
    <source>
        <dbReference type="PROSITE-ProRule" id="PRU00169"/>
    </source>
</evidence>
<dbReference type="FunFam" id="3.30.565.10:FF:000023">
    <property type="entry name" value="PAS domain-containing sensor histidine kinase"/>
    <property type="match status" value="1"/>
</dbReference>
<dbReference type="InterPro" id="IPR005467">
    <property type="entry name" value="His_kinase_dom"/>
</dbReference>
<dbReference type="SMART" id="SM00388">
    <property type="entry name" value="HisKA"/>
    <property type="match status" value="1"/>
</dbReference>
<comment type="subcellular location">
    <subcellularLocation>
        <location evidence="2">Cell membrane</location>
    </subcellularLocation>
    <subcellularLocation>
        <location evidence="3">Membrane raft</location>
        <topology evidence="3">Multi-pass membrane protein</topology>
    </subcellularLocation>
</comment>
<keyword evidence="7" id="KW-0808">Transferase</keyword>
<evidence type="ECO:0000313" key="19">
    <source>
        <dbReference type="Proteomes" id="UP000035579"/>
    </source>
</evidence>
<dbReference type="SUPFAM" id="SSF47384">
    <property type="entry name" value="Homodimeric domain of signal transducing histidine kinase"/>
    <property type="match status" value="1"/>
</dbReference>
<dbReference type="SMART" id="SM00448">
    <property type="entry name" value="REC"/>
    <property type="match status" value="1"/>
</dbReference>
<dbReference type="EMBL" id="QUMU01000007">
    <property type="protein sequence ID" value="REG29478.1"/>
    <property type="molecule type" value="Genomic_DNA"/>
</dbReference>
<feature type="modified residue" description="4-aspartylphosphate" evidence="13">
    <location>
        <position position="575"/>
    </location>
</feature>
<keyword evidence="9" id="KW-0418">Kinase</keyword>
<dbReference type="SUPFAM" id="SSF55781">
    <property type="entry name" value="GAF domain-like"/>
    <property type="match status" value="1"/>
</dbReference>
<evidence type="ECO:0000313" key="18">
    <source>
        <dbReference type="EMBL" id="REG29478.1"/>
    </source>
</evidence>
<dbReference type="CDD" id="cd00082">
    <property type="entry name" value="HisKA"/>
    <property type="match status" value="1"/>
</dbReference>
<dbReference type="PRINTS" id="PR00344">
    <property type="entry name" value="BCTRLSENSOR"/>
</dbReference>
<feature type="domain" description="Response regulatory" evidence="15">
    <location>
        <begin position="526"/>
        <end position="638"/>
    </location>
</feature>
<dbReference type="InterPro" id="IPR029016">
    <property type="entry name" value="GAF-like_dom_sf"/>
</dbReference>
<dbReference type="PROSITE" id="PS50110">
    <property type="entry name" value="RESPONSE_REGULATORY"/>
    <property type="match status" value="2"/>
</dbReference>
<dbReference type="AlphaFoldDB" id="A0AAC8TJB1"/>
<evidence type="ECO:0000256" key="8">
    <source>
        <dbReference type="ARBA" id="ARBA00022741"/>
    </source>
</evidence>
<dbReference type="InterPro" id="IPR000014">
    <property type="entry name" value="PAS"/>
</dbReference>
<dbReference type="InterPro" id="IPR003018">
    <property type="entry name" value="GAF"/>
</dbReference>
<dbReference type="InterPro" id="IPR003661">
    <property type="entry name" value="HisK_dim/P_dom"/>
</dbReference>
<evidence type="ECO:0000256" key="3">
    <source>
        <dbReference type="ARBA" id="ARBA00004314"/>
    </source>
</evidence>
<dbReference type="GO" id="GO:0005524">
    <property type="term" value="F:ATP binding"/>
    <property type="evidence" value="ECO:0007669"/>
    <property type="project" value="UniProtKB-KW"/>
</dbReference>
<dbReference type="Pfam" id="PF02518">
    <property type="entry name" value="HATPase_c"/>
    <property type="match status" value="1"/>
</dbReference>
<feature type="modified residue" description="4-aspartylphosphate" evidence="13">
    <location>
        <position position="694"/>
    </location>
</feature>
<gene>
    <name evidence="17" type="ORF">AA314_09351</name>
    <name evidence="18" type="ORF">ATI61_107174</name>
</gene>
<evidence type="ECO:0000259" key="16">
    <source>
        <dbReference type="PROSITE" id="PS50113"/>
    </source>
</evidence>
<accession>A0AAC8TJB1</accession>
<evidence type="ECO:0000313" key="17">
    <source>
        <dbReference type="EMBL" id="AKJ07725.1"/>
    </source>
</evidence>
<dbReference type="Gene3D" id="1.10.287.130">
    <property type="match status" value="1"/>
</dbReference>
<evidence type="ECO:0000256" key="9">
    <source>
        <dbReference type="ARBA" id="ARBA00022777"/>
    </source>
</evidence>
<sequence length="779" mass="85092">MPSAPISSNEKERLDALRRARLLDTLPERVFDDLAQIVSAICGTPIGLVTLVDERRQWFKARVGLEERETSREVAFCAYTILHEEGLEVSDATMDPRFADNPLVTGSMHLRFYAGVPLRDPDGHALGAVCALDMRPRTLTPEQRRALQALSRQAADALKLRATARALEQARWQLEDLLEHTRMLVQIVREDGTFHFVNRSWREALGYSEAQLSSLKFADVVAVEEQPRVAGLLGAEGAEAQREVELRLVTREGQPLTVAGSFIHRAGHGDEGSMTLGLLRDVTELREVEGLKRDFVSTVSHELRTPLTSIRGALGLLRGGVVGPLPEEVRGLVGIAHSNAERLILLVNDILDIEKLDAGRMELTLREVRPEELVRGALEFIGGMAQEMKVFLQSEVGPCPALKVDPERMVQVLGNLLSNAVKFSPVGAAVRLVVRTTEQGQVRFEIQDKGPGIPQSRQALLFQRFRQLESVDTRKRGGTGLGLAISRALVEQHGGRIGVESTPGVGSTFWVELPPAAPSAQLGEDPIVLATRNGALASRVCRLLREEGYRMVQTGSAGETEAQLEHLRPAAVMIDVELAEGAGLEPLERLRGHAELAEVPVVWLTCDESGAPAFPRKVDFVSSPLNPQQLRHALRRLVRRPGAARALVVEDDASLRAILVTQLKALGVECAEAGNGAEAIERAREVQPDLLILDVRMPTLNGFETVEALRQGPLRHVPVLVFTGHEPRPAEREALRLGVTRFLTKSRASEEEVLSEVRALLGEHLSGSSGAQGAKKPGG</sequence>
<keyword evidence="5" id="KW-1003">Cell membrane</keyword>
<protein>
    <recommendedName>
        <fullName evidence="4">histidine kinase</fullName>
        <ecNumber evidence="4">2.7.13.3</ecNumber>
    </recommendedName>
</protein>
<dbReference type="EC" id="2.7.13.3" evidence="4"/>
<dbReference type="SMART" id="SM00387">
    <property type="entry name" value="HATPase_c"/>
    <property type="match status" value="1"/>
</dbReference>
<dbReference type="SUPFAM" id="SSF52172">
    <property type="entry name" value="CheY-like"/>
    <property type="match status" value="2"/>
</dbReference>
<dbReference type="InterPro" id="IPR035965">
    <property type="entry name" value="PAS-like_dom_sf"/>
</dbReference>
<dbReference type="GO" id="GO:0045121">
    <property type="term" value="C:membrane raft"/>
    <property type="evidence" value="ECO:0007669"/>
    <property type="project" value="UniProtKB-SubCell"/>
</dbReference>
<proteinExistence type="predicted"/>
<dbReference type="CDD" id="cd00130">
    <property type="entry name" value="PAS"/>
    <property type="match status" value="1"/>
</dbReference>
<dbReference type="Gene3D" id="3.30.450.20">
    <property type="entry name" value="PAS domain"/>
    <property type="match status" value="1"/>
</dbReference>
<dbReference type="CDD" id="cd16922">
    <property type="entry name" value="HATPase_EvgS-ArcB-TorS-like"/>
    <property type="match status" value="1"/>
</dbReference>
<feature type="domain" description="PAC" evidence="16">
    <location>
        <begin position="242"/>
        <end position="294"/>
    </location>
</feature>
<evidence type="ECO:0000256" key="12">
    <source>
        <dbReference type="ARBA" id="ARBA00023136"/>
    </source>
</evidence>
<evidence type="ECO:0000256" key="11">
    <source>
        <dbReference type="ARBA" id="ARBA00023012"/>
    </source>
</evidence>
<dbReference type="InterPro" id="IPR011006">
    <property type="entry name" value="CheY-like_superfamily"/>
</dbReference>
<dbReference type="EMBL" id="CP011509">
    <property type="protein sequence ID" value="AKJ07725.1"/>
    <property type="molecule type" value="Genomic_DNA"/>
</dbReference>
<dbReference type="Gene3D" id="3.40.50.2300">
    <property type="match status" value="2"/>
</dbReference>
<dbReference type="Pfam" id="PF01590">
    <property type="entry name" value="GAF"/>
    <property type="match status" value="1"/>
</dbReference>
<dbReference type="GO" id="GO:0009927">
    <property type="term" value="F:histidine phosphotransfer kinase activity"/>
    <property type="evidence" value="ECO:0007669"/>
    <property type="project" value="TreeGrafter"/>
</dbReference>
<dbReference type="InterPro" id="IPR000700">
    <property type="entry name" value="PAS-assoc_C"/>
</dbReference>
<dbReference type="Gene3D" id="3.30.565.10">
    <property type="entry name" value="Histidine kinase-like ATPase, C-terminal domain"/>
    <property type="match status" value="1"/>
</dbReference>
<evidence type="ECO:0000259" key="14">
    <source>
        <dbReference type="PROSITE" id="PS50109"/>
    </source>
</evidence>
<dbReference type="InterPro" id="IPR001789">
    <property type="entry name" value="Sig_transdc_resp-reg_receiver"/>
</dbReference>
<keyword evidence="12" id="KW-0472">Membrane</keyword>
<name>A0AAC8TJB1_9BACT</name>
<keyword evidence="8" id="KW-0547">Nucleotide-binding</keyword>
<dbReference type="GO" id="GO:0000155">
    <property type="term" value="F:phosphorelay sensor kinase activity"/>
    <property type="evidence" value="ECO:0007669"/>
    <property type="project" value="InterPro"/>
</dbReference>
<evidence type="ECO:0000256" key="7">
    <source>
        <dbReference type="ARBA" id="ARBA00022679"/>
    </source>
</evidence>
<organism evidence="17 19">
    <name type="scientific">Archangium gephyra</name>
    <dbReference type="NCBI Taxonomy" id="48"/>
    <lineage>
        <taxon>Bacteria</taxon>
        <taxon>Pseudomonadati</taxon>
        <taxon>Myxococcota</taxon>
        <taxon>Myxococcia</taxon>
        <taxon>Myxococcales</taxon>
        <taxon>Cystobacterineae</taxon>
        <taxon>Archangiaceae</taxon>
        <taxon>Archangium</taxon>
    </lineage>
</organism>
<dbReference type="PROSITE" id="PS50109">
    <property type="entry name" value="HIS_KIN"/>
    <property type="match status" value="1"/>
</dbReference>
<dbReference type="FunFam" id="1.10.287.130:FF:000001">
    <property type="entry name" value="Two-component sensor histidine kinase"/>
    <property type="match status" value="1"/>
</dbReference>
<dbReference type="NCBIfam" id="TIGR00229">
    <property type="entry name" value="sensory_box"/>
    <property type="match status" value="1"/>
</dbReference>
<dbReference type="GO" id="GO:0005886">
    <property type="term" value="C:plasma membrane"/>
    <property type="evidence" value="ECO:0007669"/>
    <property type="project" value="UniProtKB-SubCell"/>
</dbReference>
<reference evidence="17 19" key="1">
    <citation type="submission" date="2015-05" db="EMBL/GenBank/DDBJ databases">
        <title>Genome assembly of Archangium gephyra DSM 2261.</title>
        <authorList>
            <person name="Sharma G."/>
            <person name="Subramanian S."/>
        </authorList>
    </citation>
    <scope>NUCLEOTIDE SEQUENCE [LARGE SCALE GENOMIC DNA]</scope>
    <source>
        <strain evidence="17 19">DSM 2261</strain>
    </source>
</reference>
<evidence type="ECO:0000256" key="6">
    <source>
        <dbReference type="ARBA" id="ARBA00022553"/>
    </source>
</evidence>
<dbReference type="SUPFAM" id="SSF55785">
    <property type="entry name" value="PYP-like sensor domain (PAS domain)"/>
    <property type="match status" value="1"/>
</dbReference>
<feature type="domain" description="Histidine kinase" evidence="14">
    <location>
        <begin position="298"/>
        <end position="517"/>
    </location>
</feature>
<evidence type="ECO:0000256" key="5">
    <source>
        <dbReference type="ARBA" id="ARBA00022475"/>
    </source>
</evidence>
<dbReference type="SUPFAM" id="SSF55874">
    <property type="entry name" value="ATPase domain of HSP90 chaperone/DNA topoisomerase II/histidine kinase"/>
    <property type="match status" value="1"/>
</dbReference>
<dbReference type="Pfam" id="PF00072">
    <property type="entry name" value="Response_reg"/>
    <property type="match status" value="1"/>
</dbReference>
<comment type="catalytic activity">
    <reaction evidence="1">
        <text>ATP + protein L-histidine = ADP + protein N-phospho-L-histidine.</text>
        <dbReference type="EC" id="2.7.13.3"/>
    </reaction>
</comment>
<dbReference type="InterPro" id="IPR036097">
    <property type="entry name" value="HisK_dim/P_sf"/>
</dbReference>